<dbReference type="SUPFAM" id="SSF50978">
    <property type="entry name" value="WD40 repeat-like"/>
    <property type="match status" value="1"/>
</dbReference>
<evidence type="ECO:0000256" key="11">
    <source>
        <dbReference type="ARBA" id="ARBA00047430"/>
    </source>
</evidence>
<evidence type="ECO:0000256" key="5">
    <source>
        <dbReference type="ARBA" id="ARBA00022679"/>
    </source>
</evidence>
<dbReference type="GO" id="GO:0005770">
    <property type="term" value="C:late endosome"/>
    <property type="evidence" value="ECO:0007669"/>
    <property type="project" value="TreeGrafter"/>
</dbReference>
<evidence type="ECO:0000256" key="9">
    <source>
        <dbReference type="ARBA" id="ARBA00022860"/>
    </source>
</evidence>
<dbReference type="InterPro" id="IPR008271">
    <property type="entry name" value="Ser/Thr_kinase_AS"/>
</dbReference>
<dbReference type="CDD" id="cd05117">
    <property type="entry name" value="STKc_CAMK"/>
    <property type="match status" value="1"/>
</dbReference>
<comment type="caution">
    <text evidence="15">The sequence shown here is derived from an EMBL/GenBank/DDBJ whole genome shotgun (WGS) entry which is preliminary data.</text>
</comment>
<feature type="compositionally biased region" description="Polar residues" evidence="13">
    <location>
        <begin position="2062"/>
        <end position="2074"/>
    </location>
</feature>
<dbReference type="PANTHER" id="PTHR12616:SF8">
    <property type="entry name" value="VACUOLAR PROTEIN SORTING-ASSOCIATED PROTEIN 8 HOMOLOG"/>
    <property type="match status" value="1"/>
</dbReference>
<feature type="compositionally biased region" description="Basic and acidic residues" evidence="13">
    <location>
        <begin position="125"/>
        <end position="140"/>
    </location>
</feature>
<keyword evidence="9" id="KW-0112">Calmodulin-binding</keyword>
<dbReference type="PROSITE" id="PS50011">
    <property type="entry name" value="PROTEIN_KINASE_DOM"/>
    <property type="match status" value="1"/>
</dbReference>
<dbReference type="PROSITE" id="PS00107">
    <property type="entry name" value="PROTEIN_KINASE_ATP"/>
    <property type="match status" value="1"/>
</dbReference>
<feature type="compositionally biased region" description="Acidic residues" evidence="13">
    <location>
        <begin position="141"/>
        <end position="164"/>
    </location>
</feature>
<dbReference type="Pfam" id="PF00069">
    <property type="entry name" value="Pkinase"/>
    <property type="match status" value="1"/>
</dbReference>
<feature type="region of interest" description="Disordered" evidence="13">
    <location>
        <begin position="1982"/>
        <end position="2034"/>
    </location>
</feature>
<evidence type="ECO:0000313" key="15">
    <source>
        <dbReference type="EMBL" id="TKA23063.1"/>
    </source>
</evidence>
<dbReference type="PROSITE" id="PS00108">
    <property type="entry name" value="PROTEIN_KINASE_ST"/>
    <property type="match status" value="1"/>
</dbReference>
<evidence type="ECO:0000259" key="14">
    <source>
        <dbReference type="PROSITE" id="PS50011"/>
    </source>
</evidence>
<dbReference type="OrthoDB" id="289913at2759"/>
<dbReference type="Proteomes" id="UP000308549">
    <property type="component" value="Unassembled WGS sequence"/>
</dbReference>
<dbReference type="InterPro" id="IPR036322">
    <property type="entry name" value="WD40_repeat_dom_sf"/>
</dbReference>
<keyword evidence="6 12" id="KW-0547">Nucleotide-binding</keyword>
<evidence type="ECO:0000256" key="4">
    <source>
        <dbReference type="ARBA" id="ARBA00022553"/>
    </source>
</evidence>
<dbReference type="GO" id="GO:0005516">
    <property type="term" value="F:calmodulin binding"/>
    <property type="evidence" value="ECO:0007669"/>
    <property type="project" value="UniProtKB-KW"/>
</dbReference>
<evidence type="ECO:0000256" key="13">
    <source>
        <dbReference type="SAM" id="MobiDB-lite"/>
    </source>
</evidence>
<dbReference type="InterPro" id="IPR025941">
    <property type="entry name" value="Vps8_central_dom"/>
</dbReference>
<reference evidence="15 16" key="1">
    <citation type="submission" date="2017-03" db="EMBL/GenBank/DDBJ databases">
        <title>Genomes of endolithic fungi from Antarctica.</title>
        <authorList>
            <person name="Coleine C."/>
            <person name="Masonjones S."/>
            <person name="Stajich J.E."/>
        </authorList>
    </citation>
    <scope>NUCLEOTIDE SEQUENCE [LARGE SCALE GENOMIC DNA]</scope>
    <source>
        <strain evidence="15 16">CCFEE 6315</strain>
    </source>
</reference>
<evidence type="ECO:0000256" key="3">
    <source>
        <dbReference type="ARBA" id="ARBA00022527"/>
    </source>
</evidence>
<dbReference type="FunFam" id="1.10.510.10:FF:000449">
    <property type="entry name" value="Calcium/calmodulin-dependent protein kinase"/>
    <property type="match status" value="1"/>
</dbReference>
<dbReference type="InterPro" id="IPR017441">
    <property type="entry name" value="Protein_kinase_ATP_BS"/>
</dbReference>
<comment type="catalytic activity">
    <reaction evidence="11">
        <text>L-seryl-[protein] + ATP = O-phospho-L-seryl-[protein] + ADP + H(+)</text>
        <dbReference type="Rhea" id="RHEA:17989"/>
        <dbReference type="Rhea" id="RHEA-COMP:9863"/>
        <dbReference type="Rhea" id="RHEA-COMP:11604"/>
        <dbReference type="ChEBI" id="CHEBI:15378"/>
        <dbReference type="ChEBI" id="CHEBI:29999"/>
        <dbReference type="ChEBI" id="CHEBI:30616"/>
        <dbReference type="ChEBI" id="CHEBI:83421"/>
        <dbReference type="ChEBI" id="CHEBI:456216"/>
        <dbReference type="EC" id="2.7.11.17"/>
    </reaction>
</comment>
<dbReference type="EC" id="2.7.11.17" evidence="2"/>
<keyword evidence="5" id="KW-0808">Transferase</keyword>
<evidence type="ECO:0000256" key="12">
    <source>
        <dbReference type="PROSITE-ProRule" id="PRU10141"/>
    </source>
</evidence>
<keyword evidence="4" id="KW-0597">Phosphoprotein</keyword>
<comment type="similarity">
    <text evidence="1">Belongs to the protein kinase superfamily. CAMK Ser/Thr protein kinase family. CaMK subfamily.</text>
</comment>
<dbReference type="InterPro" id="IPR011009">
    <property type="entry name" value="Kinase-like_dom_sf"/>
</dbReference>
<feature type="binding site" evidence="12">
    <location>
        <position position="1717"/>
    </location>
    <ligand>
        <name>ATP</name>
        <dbReference type="ChEBI" id="CHEBI:30616"/>
    </ligand>
</feature>
<dbReference type="GO" id="GO:0030897">
    <property type="term" value="C:HOPS complex"/>
    <property type="evidence" value="ECO:0007669"/>
    <property type="project" value="TreeGrafter"/>
</dbReference>
<evidence type="ECO:0000256" key="10">
    <source>
        <dbReference type="ARBA" id="ARBA00047307"/>
    </source>
</evidence>
<dbReference type="EMBL" id="NAJL01000061">
    <property type="protein sequence ID" value="TKA23063.1"/>
    <property type="molecule type" value="Genomic_DNA"/>
</dbReference>
<feature type="compositionally biased region" description="Low complexity" evidence="13">
    <location>
        <begin position="238"/>
        <end position="253"/>
    </location>
</feature>
<dbReference type="GO" id="GO:0006623">
    <property type="term" value="P:protein targeting to vacuole"/>
    <property type="evidence" value="ECO:0007669"/>
    <property type="project" value="InterPro"/>
</dbReference>
<keyword evidence="16" id="KW-1185">Reference proteome</keyword>
<dbReference type="Pfam" id="PF23410">
    <property type="entry name" value="Beta-prop_VPS8"/>
    <property type="match status" value="1"/>
</dbReference>
<dbReference type="InterPro" id="IPR000719">
    <property type="entry name" value="Prot_kinase_dom"/>
</dbReference>
<comment type="catalytic activity">
    <reaction evidence="10">
        <text>L-threonyl-[protein] + ATP = O-phospho-L-threonyl-[protein] + ADP + H(+)</text>
        <dbReference type="Rhea" id="RHEA:46608"/>
        <dbReference type="Rhea" id="RHEA-COMP:11060"/>
        <dbReference type="Rhea" id="RHEA-COMP:11605"/>
        <dbReference type="ChEBI" id="CHEBI:15378"/>
        <dbReference type="ChEBI" id="CHEBI:30013"/>
        <dbReference type="ChEBI" id="CHEBI:30616"/>
        <dbReference type="ChEBI" id="CHEBI:61977"/>
        <dbReference type="ChEBI" id="CHEBI:456216"/>
        <dbReference type="EC" id="2.7.11.17"/>
    </reaction>
</comment>
<gene>
    <name evidence="15" type="ORF">B0A50_07380</name>
</gene>
<feature type="region of interest" description="Disordered" evidence="13">
    <location>
        <begin position="102"/>
        <end position="266"/>
    </location>
</feature>
<dbReference type="Pfam" id="PF25066">
    <property type="entry name" value="TPR_VPS8_2"/>
    <property type="match status" value="1"/>
</dbReference>
<dbReference type="GO" id="GO:0004683">
    <property type="term" value="F:calcium/calmodulin-dependent protein kinase activity"/>
    <property type="evidence" value="ECO:0007669"/>
    <property type="project" value="UniProtKB-EC"/>
</dbReference>
<keyword evidence="7" id="KW-0418">Kinase</keyword>
<keyword evidence="3" id="KW-0723">Serine/threonine-protein kinase</keyword>
<protein>
    <recommendedName>
        <fullName evidence="2">calcium/calmodulin-dependent protein kinase</fullName>
        <ecNumber evidence="2">2.7.11.17</ecNumber>
    </recommendedName>
</protein>
<dbReference type="GO" id="GO:0005524">
    <property type="term" value="F:ATP binding"/>
    <property type="evidence" value="ECO:0007669"/>
    <property type="project" value="UniProtKB-UniRule"/>
</dbReference>
<dbReference type="SUPFAM" id="SSF56112">
    <property type="entry name" value="Protein kinase-like (PK-like)"/>
    <property type="match status" value="1"/>
</dbReference>
<feature type="region of interest" description="Disordered" evidence="13">
    <location>
        <begin position="2054"/>
        <end position="2074"/>
    </location>
</feature>
<organism evidence="15 16">
    <name type="scientific">Salinomyces thailandicus</name>
    <dbReference type="NCBI Taxonomy" id="706561"/>
    <lineage>
        <taxon>Eukaryota</taxon>
        <taxon>Fungi</taxon>
        <taxon>Dikarya</taxon>
        <taxon>Ascomycota</taxon>
        <taxon>Pezizomycotina</taxon>
        <taxon>Dothideomycetes</taxon>
        <taxon>Dothideomycetidae</taxon>
        <taxon>Mycosphaerellales</taxon>
        <taxon>Teratosphaeriaceae</taxon>
        <taxon>Salinomyces</taxon>
    </lineage>
</organism>
<evidence type="ECO:0000256" key="2">
    <source>
        <dbReference type="ARBA" id="ARBA00012434"/>
    </source>
</evidence>
<evidence type="ECO:0000256" key="6">
    <source>
        <dbReference type="ARBA" id="ARBA00022741"/>
    </source>
</evidence>
<dbReference type="InterPro" id="IPR045111">
    <property type="entry name" value="Vps41/Vps8"/>
</dbReference>
<feature type="domain" description="Protein kinase" evidence="14">
    <location>
        <begin position="1686"/>
        <end position="1941"/>
    </location>
</feature>
<dbReference type="SMART" id="SM00220">
    <property type="entry name" value="S_TKc"/>
    <property type="match status" value="1"/>
</dbReference>
<keyword evidence="8 12" id="KW-0067">ATP-binding</keyword>
<evidence type="ECO:0000256" key="8">
    <source>
        <dbReference type="ARBA" id="ARBA00022840"/>
    </source>
</evidence>
<proteinExistence type="inferred from homology"/>
<dbReference type="Gene3D" id="3.30.200.20">
    <property type="entry name" value="Phosphorylase Kinase, domain 1"/>
    <property type="match status" value="1"/>
</dbReference>
<evidence type="ECO:0000313" key="16">
    <source>
        <dbReference type="Proteomes" id="UP000308549"/>
    </source>
</evidence>
<dbReference type="Gene3D" id="1.10.510.10">
    <property type="entry name" value="Transferase(Phosphotransferase) domain 1"/>
    <property type="match status" value="1"/>
</dbReference>
<dbReference type="InterPro" id="IPR059070">
    <property type="entry name" value="TPR_VPS8_2"/>
</dbReference>
<sequence length="2074" mass="228718">MTASRPRERNAAAEPQANMAAVQPVNLLDLLDPWTFDSILATPHISPEIVGFLSAGLQAKQADWSSNLQEISYSISEDSSKASNSSCLKTVGGFGSNAGFQWGSMSSTSGGHHEGGNNEDVEADETNRTEEARASIKDPELETVEDDAEGDGNAEEDVLAEDEGVSNGTPYAERRQDQVELGEEDYAHLSRADDPIEDNVPPLELEVDAGPATPRAQSPLPSLGDSGSIPDDLPSVQGSRLSSPGPLASPAPRKTASRTPSGALQPFERRFESRFSASPTPSPRAGSPAFLTPHSRQISISSQFSHFSSQASSQGDISEETPVAPWEVIRWTKLRKITGQGFSEVGKRNFGRPTTLAVSALIAIGTSKGLVLGFDYHQTLKVIIGQGTKATECGSVTALAIAADYSTIAAGHANGQIFTWDISQPARPFLQIPPLGENALQQSQHPDGHFLGQAILHIGFLGTRHTALVSADAAGMAFSHLATRGLGPVTRTVKTTRLLGRYPSPDTKTERSRKPSSVLAFSPLPLGNVEQATDGMGLTALLTPYLLVIVSTTPIAQTQHKSPRPKEVRPHSTLSGCLAWFPAVKLKSSNATAEKSNSDAKLVYCWANVLTVLDVKVIDNEDPNKPPSLDFHARKRWRADEAIVAAQWLGRSVLGILTVSQRLLIVEDGSLQVTDSIDLIHRHIYHQDLFSHQLQSVVERLDADDPSMHGVVADAFYMSFKSYKGRTFLLGFNDLTVGVLSNWADRLMALMENGDHIAAIRLATEYYAGGSHNVTVGLPEGDDARHEVVKERLLAMISASLNYTFAQQDAARDGRLRELADVCFDACVDMGETEYLFGQIFEIFEDSSEEGVFFLTLEPYIIDGDVKSLPPEVVKSVVAHFISENQAARLEELLCRLDPLSFDLDEITTLCRQHSLYDALIYVWTQGIGDFVTPLTDMMTLVKMLQAGDDNGDLSDNPFFESAMKIYPYLAYALTGRLYPRGDFVEDNDARRVKADIYGYVFAGTPMAWPAGSKRIFHTTDDMAEEPAFPYLVLLLEFDAANFMTMLNEAFEDPFLNDTDDDSGVNGVHQSNGDTSGSGYKMTRQHIISIMLDVMKQHDFRPDQVIYLDMFIARSLPKYPGQLVLSGSMLDKVLQHLCRPPSVEMRDDCQLSVEYLLSAYKPSDISWLVDAVRQAGFYRVLKNVYRTERLFTKLLEAYFEDLDDKEGVFDAIAYCLRPSTGAGQNQAQAVRSTIMQHVAQLAEISVTGIARTLVSFADGLLSDFVAALEDSYQRFVFLRCLLEPSLLRDDLRSRTGGPSVKDLQPGYGELYVQLMCQHDPTHVADYINVLPTSDLHLDNVLPTMEEAGVVDAAVILLARDGLVRDAIDRLVAHLQSLQRALVSMIDAAGETPDVQATEEAALELVGDIEKYTKVGIWLCQGQSATAIRRPRPRTNIAWDVKEDDLDLDEYLWLNLVDAVVQVTKTASAAVQLSSGRPVEASQGQAIDMSKISSSLRANTQQTFTSLLASTATPNERQFNDPREPPPKRDNLSFLRILRAFLTRAATTAPSLADLRAVLSDIFSAYAFEQGILSLANELLGSDVFADIEEVNVLRHRGWRPRSQVCEGCKRRAWGQGIGEVVWDEWVLREQEREAEKARKLVARGGGEEARRLERGKAKAEASEVKITNMLNKLHGQPQTYDRKSKYHMGRTLGAGTYGIVKEADGPTGKVAVKIILKKNVKGNDQMVYDELEMLQRLRHKHIVKFVDWFESRDKFYICTQLATGGELFDRICDKGKFTEKDASQTIRQVLEAVDYLHQNDVVHRDLKPENLLYLTRAPDSDLVLADFGIAKHLDTPDGVLKTMAGSFGYAAPEVMLKKGHSKPVDMWSLGVITYTLLCGYSPFRSESLADLIDETKHGRVVFHERYWKDVSQQAKNFILSCLKPEPNNRCSSAQALRDPWISGVGATDHNLLPEIKAYMARSRLKRGVELVKLANRIEGLKMQEDEEEDVPQEADVPADARKAAEESQSARAGGLGAGGLKPPQDQEVTRKRSLSKLAKSAIFREVVLAKVKEMKAQEEQQRTISEATGNTTKR</sequence>
<evidence type="ECO:0000256" key="1">
    <source>
        <dbReference type="ARBA" id="ARBA00005354"/>
    </source>
</evidence>
<accession>A0A4U0TM70</accession>
<feature type="compositionally biased region" description="Basic and acidic residues" evidence="13">
    <location>
        <begin position="185"/>
        <end position="194"/>
    </location>
</feature>
<name>A0A4U0TM70_9PEZI</name>
<evidence type="ECO:0000256" key="7">
    <source>
        <dbReference type="ARBA" id="ARBA00022777"/>
    </source>
</evidence>
<dbReference type="Pfam" id="PF12816">
    <property type="entry name" value="TPR_Vps8"/>
    <property type="match status" value="1"/>
</dbReference>
<dbReference type="PANTHER" id="PTHR12616">
    <property type="entry name" value="VACUOLAR PROTEIN SORTING VPS41"/>
    <property type="match status" value="1"/>
</dbReference>
<dbReference type="GO" id="GO:0034058">
    <property type="term" value="P:endosomal vesicle fusion"/>
    <property type="evidence" value="ECO:0007669"/>
    <property type="project" value="TreeGrafter"/>
</dbReference>
<dbReference type="FunFam" id="3.30.200.20:FF:000278">
    <property type="entry name" value="Calcium/calmodulin-dependent protein kinase II"/>
    <property type="match status" value="1"/>
</dbReference>